<proteinExistence type="predicted"/>
<reference evidence="2" key="1">
    <citation type="submission" date="2020-08" db="EMBL/GenBank/DDBJ databases">
        <title>Multicomponent nature underlies the extraordinary mechanical properties of spider dragline silk.</title>
        <authorList>
            <person name="Kono N."/>
            <person name="Nakamura H."/>
            <person name="Mori M."/>
            <person name="Yoshida Y."/>
            <person name="Ohtoshi R."/>
            <person name="Malay A.D."/>
            <person name="Moran D.A.P."/>
            <person name="Tomita M."/>
            <person name="Numata K."/>
            <person name="Arakawa K."/>
        </authorList>
    </citation>
    <scope>NUCLEOTIDE SEQUENCE</scope>
</reference>
<protein>
    <submittedName>
        <fullName evidence="2">Uncharacterized protein</fullName>
    </submittedName>
</protein>
<feature type="compositionally biased region" description="Polar residues" evidence="1">
    <location>
        <begin position="1"/>
        <end position="12"/>
    </location>
</feature>
<evidence type="ECO:0000313" key="3">
    <source>
        <dbReference type="Proteomes" id="UP000887013"/>
    </source>
</evidence>
<name>A0A8X6TC12_NEPPI</name>
<comment type="caution">
    <text evidence="2">The sequence shown here is derived from an EMBL/GenBank/DDBJ whole genome shotgun (WGS) entry which is preliminary data.</text>
</comment>
<evidence type="ECO:0000256" key="1">
    <source>
        <dbReference type="SAM" id="MobiDB-lite"/>
    </source>
</evidence>
<feature type="region of interest" description="Disordered" evidence="1">
    <location>
        <begin position="1"/>
        <end position="40"/>
    </location>
</feature>
<dbReference type="AlphaFoldDB" id="A0A8X6TC12"/>
<organism evidence="2 3">
    <name type="scientific">Nephila pilipes</name>
    <name type="common">Giant wood spider</name>
    <name type="synonym">Nephila maculata</name>
    <dbReference type="NCBI Taxonomy" id="299642"/>
    <lineage>
        <taxon>Eukaryota</taxon>
        <taxon>Metazoa</taxon>
        <taxon>Ecdysozoa</taxon>
        <taxon>Arthropoda</taxon>
        <taxon>Chelicerata</taxon>
        <taxon>Arachnida</taxon>
        <taxon>Araneae</taxon>
        <taxon>Araneomorphae</taxon>
        <taxon>Entelegynae</taxon>
        <taxon>Araneoidea</taxon>
        <taxon>Nephilidae</taxon>
        <taxon>Nephila</taxon>
    </lineage>
</organism>
<dbReference type="EMBL" id="BMAW01100254">
    <property type="protein sequence ID" value="GFS94010.1"/>
    <property type="molecule type" value="Genomic_DNA"/>
</dbReference>
<gene>
    <name evidence="2" type="ORF">NPIL_222741</name>
</gene>
<dbReference type="Proteomes" id="UP000887013">
    <property type="component" value="Unassembled WGS sequence"/>
</dbReference>
<keyword evidence="3" id="KW-1185">Reference proteome</keyword>
<feature type="compositionally biased region" description="Basic residues" evidence="1">
    <location>
        <begin position="27"/>
        <end position="36"/>
    </location>
</feature>
<sequence length="75" mass="8834">MLSSDDIASSDNHVSDSTKENNNINTQKKRKMKRNSGQKYYTNTGRFDRVLNLKMMEWICVAECQNRLERFQMPS</sequence>
<accession>A0A8X6TC12</accession>
<evidence type="ECO:0000313" key="2">
    <source>
        <dbReference type="EMBL" id="GFS94010.1"/>
    </source>
</evidence>